<proteinExistence type="predicted"/>
<protein>
    <recommendedName>
        <fullName evidence="3">VWFA domain-containing protein</fullName>
    </recommendedName>
</protein>
<dbReference type="SMART" id="SM00327">
    <property type="entry name" value="VWA"/>
    <property type="match status" value="1"/>
</dbReference>
<dbReference type="EMBL" id="BAAADS010000001">
    <property type="protein sequence ID" value="GAA0588583.1"/>
    <property type="molecule type" value="Genomic_DNA"/>
</dbReference>
<dbReference type="RefSeq" id="WP_343809199.1">
    <property type="nucleotide sequence ID" value="NZ_BAAADS010000001.1"/>
</dbReference>
<dbReference type="PROSITE" id="PS50234">
    <property type="entry name" value="VWFA"/>
    <property type="match status" value="1"/>
</dbReference>
<accession>A0ABN1FDH5</accession>
<evidence type="ECO:0000313" key="5">
    <source>
        <dbReference type="Proteomes" id="UP001500866"/>
    </source>
</evidence>
<dbReference type="Pfam" id="PF00092">
    <property type="entry name" value="VWA"/>
    <property type="match status" value="1"/>
</dbReference>
<reference evidence="4 5" key="1">
    <citation type="journal article" date="2019" name="Int. J. Syst. Evol. Microbiol.">
        <title>The Global Catalogue of Microorganisms (GCM) 10K type strain sequencing project: providing services to taxonomists for standard genome sequencing and annotation.</title>
        <authorList>
            <consortium name="The Broad Institute Genomics Platform"/>
            <consortium name="The Broad Institute Genome Sequencing Center for Infectious Disease"/>
            <person name="Wu L."/>
            <person name="Ma J."/>
        </authorList>
    </citation>
    <scope>NUCLEOTIDE SEQUENCE [LARGE SCALE GENOMIC DNA]</scope>
    <source>
        <strain evidence="4 5">JCM 15395</strain>
    </source>
</reference>
<dbReference type="PROSITE" id="PS51257">
    <property type="entry name" value="PROKAR_LIPOPROTEIN"/>
    <property type="match status" value="1"/>
</dbReference>
<dbReference type="InterPro" id="IPR002035">
    <property type="entry name" value="VWF_A"/>
</dbReference>
<dbReference type="Gene3D" id="3.40.50.410">
    <property type="entry name" value="von Willebrand factor, type A domain"/>
    <property type="match status" value="1"/>
</dbReference>
<feature type="region of interest" description="Disordered" evidence="1">
    <location>
        <begin position="415"/>
        <end position="450"/>
    </location>
</feature>
<sequence>MRSQVKFISIILAVFILILAGCSTDEQSATKEKEKDKKTEQTEEEKEEPKVPKAATKPEAMVNEGPGKFYSSSQENMEKWSKTLKELPKDLTVDEAYNYLIHYLAADYGPVLKKYENFNPSFLVDGAPKGSNDSKKKEENKKLHVALLLDASGSMGAYVSGKMKMKAAKESLTKFVSQLPKDAEVMLRVYGHKGTGSQEDKKMSCSSTEVVYPLNTYNKKKFGKSLSKFKPAGWTPLAASIKAAKKDLKGKAGDDVKNVVYIISDGEETCGGDPVQAAKQLHDSGIATAVNIIGFDVGNKAQTQLNKVAEAGGGSFTNVDSGTDIFEVAQNNIQEAVETAELNMWSAMEGVDLTWDAIHMNDDLDAIAADFREINRDENALLLDGMEKLVSLKKISEEKEEKVREMIEAREEKIGKVNEKKEGKLEKRIKEEKQKASDMIDEMKKERSKD</sequence>
<keyword evidence="5" id="KW-1185">Reference proteome</keyword>
<feature type="domain" description="VWFA" evidence="3">
    <location>
        <begin position="144"/>
        <end position="337"/>
    </location>
</feature>
<feature type="chain" id="PRO_5046256939" description="VWFA domain-containing protein" evidence="2">
    <location>
        <begin position="29"/>
        <end position="450"/>
    </location>
</feature>
<dbReference type="Proteomes" id="UP001500866">
    <property type="component" value="Unassembled WGS sequence"/>
</dbReference>
<evidence type="ECO:0000256" key="2">
    <source>
        <dbReference type="SAM" id="SignalP"/>
    </source>
</evidence>
<dbReference type="InterPro" id="IPR036465">
    <property type="entry name" value="vWFA_dom_sf"/>
</dbReference>
<evidence type="ECO:0000256" key="1">
    <source>
        <dbReference type="SAM" id="MobiDB-lite"/>
    </source>
</evidence>
<feature type="signal peptide" evidence="2">
    <location>
        <begin position="1"/>
        <end position="28"/>
    </location>
</feature>
<gene>
    <name evidence="4" type="ORF">GCM10009001_00570</name>
</gene>
<dbReference type="SUPFAM" id="SSF53300">
    <property type="entry name" value="vWA-like"/>
    <property type="match status" value="1"/>
</dbReference>
<feature type="compositionally biased region" description="Basic and acidic residues" evidence="1">
    <location>
        <begin position="28"/>
        <end position="51"/>
    </location>
</feature>
<comment type="caution">
    <text evidence="4">The sequence shown here is derived from an EMBL/GenBank/DDBJ whole genome shotgun (WGS) entry which is preliminary data.</text>
</comment>
<organism evidence="4 5">
    <name type="scientific">Virgibacillus siamensis</name>
    <dbReference type="NCBI Taxonomy" id="480071"/>
    <lineage>
        <taxon>Bacteria</taxon>
        <taxon>Bacillati</taxon>
        <taxon>Bacillota</taxon>
        <taxon>Bacilli</taxon>
        <taxon>Bacillales</taxon>
        <taxon>Bacillaceae</taxon>
        <taxon>Virgibacillus</taxon>
    </lineage>
</organism>
<evidence type="ECO:0000313" key="4">
    <source>
        <dbReference type="EMBL" id="GAA0588583.1"/>
    </source>
</evidence>
<feature type="region of interest" description="Disordered" evidence="1">
    <location>
        <begin position="26"/>
        <end position="73"/>
    </location>
</feature>
<name>A0ABN1FDH5_9BACI</name>
<keyword evidence="2" id="KW-0732">Signal</keyword>
<evidence type="ECO:0000259" key="3">
    <source>
        <dbReference type="PROSITE" id="PS50234"/>
    </source>
</evidence>